<protein>
    <recommendedName>
        <fullName evidence="6">HTH APSES-type domain-containing protein</fullName>
    </recommendedName>
</protein>
<evidence type="ECO:0000256" key="4">
    <source>
        <dbReference type="ARBA" id="ARBA00023163"/>
    </source>
</evidence>
<evidence type="ECO:0000259" key="6">
    <source>
        <dbReference type="PROSITE" id="PS51299"/>
    </source>
</evidence>
<dbReference type="RefSeq" id="XP_064850046.1">
    <property type="nucleotide sequence ID" value="XM_064993974.1"/>
</dbReference>
<comment type="similarity">
    <text evidence="1">Belongs to the EFG1/PHD1/stuA family.</text>
</comment>
<name>A0AAV5QEN1_9ASCO</name>
<dbReference type="PANTHER" id="PTHR47792:SF1">
    <property type="entry name" value="PROTEIN SOK2-RELATED"/>
    <property type="match status" value="1"/>
</dbReference>
<dbReference type="GO" id="GO:0005634">
    <property type="term" value="C:nucleus"/>
    <property type="evidence" value="ECO:0007669"/>
    <property type="project" value="TreeGrafter"/>
</dbReference>
<dbReference type="GO" id="GO:0003700">
    <property type="term" value="F:DNA-binding transcription factor activity"/>
    <property type="evidence" value="ECO:0007669"/>
    <property type="project" value="TreeGrafter"/>
</dbReference>
<evidence type="ECO:0000256" key="3">
    <source>
        <dbReference type="ARBA" id="ARBA00023125"/>
    </source>
</evidence>
<feature type="compositionally biased region" description="Polar residues" evidence="5">
    <location>
        <begin position="298"/>
        <end position="325"/>
    </location>
</feature>
<dbReference type="Pfam" id="PF04383">
    <property type="entry name" value="KilA-N"/>
    <property type="match status" value="1"/>
</dbReference>
<dbReference type="Proteomes" id="UP001360560">
    <property type="component" value="Unassembled WGS sequence"/>
</dbReference>
<evidence type="ECO:0000256" key="2">
    <source>
        <dbReference type="ARBA" id="ARBA00023015"/>
    </source>
</evidence>
<dbReference type="SUPFAM" id="SSF54616">
    <property type="entry name" value="DNA-binding domain of Mlu1-box binding protein MBP1"/>
    <property type="match status" value="1"/>
</dbReference>
<feature type="region of interest" description="Disordered" evidence="5">
    <location>
        <begin position="80"/>
        <end position="102"/>
    </location>
</feature>
<feature type="domain" description="HTH APSES-type" evidence="6">
    <location>
        <begin position="165"/>
        <end position="271"/>
    </location>
</feature>
<keyword evidence="2" id="KW-0805">Transcription regulation</keyword>
<proteinExistence type="inferred from homology"/>
<dbReference type="InterPro" id="IPR003163">
    <property type="entry name" value="Tscrpt_reg_HTH_APSES-type"/>
</dbReference>
<organism evidence="7 8">
    <name type="scientific">Saccharomycopsis crataegensis</name>
    <dbReference type="NCBI Taxonomy" id="43959"/>
    <lineage>
        <taxon>Eukaryota</taxon>
        <taxon>Fungi</taxon>
        <taxon>Dikarya</taxon>
        <taxon>Ascomycota</taxon>
        <taxon>Saccharomycotina</taxon>
        <taxon>Saccharomycetes</taxon>
        <taxon>Saccharomycopsidaceae</taxon>
        <taxon>Saccharomycopsis</taxon>
    </lineage>
</organism>
<reference evidence="7 8" key="1">
    <citation type="journal article" date="2023" name="Elife">
        <title>Identification of key yeast species and microbe-microbe interactions impacting larval growth of Drosophila in the wild.</title>
        <authorList>
            <person name="Mure A."/>
            <person name="Sugiura Y."/>
            <person name="Maeda R."/>
            <person name="Honda K."/>
            <person name="Sakurai N."/>
            <person name="Takahashi Y."/>
            <person name="Watada M."/>
            <person name="Katoh T."/>
            <person name="Gotoh A."/>
            <person name="Gotoh Y."/>
            <person name="Taniguchi I."/>
            <person name="Nakamura K."/>
            <person name="Hayashi T."/>
            <person name="Katayama T."/>
            <person name="Uemura T."/>
            <person name="Hattori Y."/>
        </authorList>
    </citation>
    <scope>NUCLEOTIDE SEQUENCE [LARGE SCALE GENOMIC DNA]</scope>
    <source>
        <strain evidence="7 8">SC-9</strain>
    </source>
</reference>
<dbReference type="InterPro" id="IPR036887">
    <property type="entry name" value="HTH_APSES_sf"/>
</dbReference>
<dbReference type="PANTHER" id="PTHR47792">
    <property type="entry name" value="PROTEIN SOK2-RELATED"/>
    <property type="match status" value="1"/>
</dbReference>
<dbReference type="InterPro" id="IPR029790">
    <property type="entry name" value="EFG1/Phd1/StuA"/>
</dbReference>
<keyword evidence="3" id="KW-0238">DNA-binding</keyword>
<evidence type="ECO:0000256" key="1">
    <source>
        <dbReference type="ARBA" id="ARBA00007247"/>
    </source>
</evidence>
<dbReference type="GeneID" id="90071025"/>
<evidence type="ECO:0000313" key="7">
    <source>
        <dbReference type="EMBL" id="GMM33046.1"/>
    </source>
</evidence>
<dbReference type="GO" id="GO:0043565">
    <property type="term" value="F:sequence-specific DNA binding"/>
    <property type="evidence" value="ECO:0007669"/>
    <property type="project" value="TreeGrafter"/>
</dbReference>
<dbReference type="GO" id="GO:0045944">
    <property type="term" value="P:positive regulation of transcription by RNA polymerase II"/>
    <property type="evidence" value="ECO:0007669"/>
    <property type="project" value="TreeGrafter"/>
</dbReference>
<accession>A0AAV5QEN1</accession>
<dbReference type="AlphaFoldDB" id="A0AAV5QEN1"/>
<evidence type="ECO:0000313" key="8">
    <source>
        <dbReference type="Proteomes" id="UP001360560"/>
    </source>
</evidence>
<feature type="compositionally biased region" description="Low complexity" evidence="5">
    <location>
        <begin position="18"/>
        <end position="34"/>
    </location>
</feature>
<sequence length="377" mass="41076">MSTNQNYAYEEQQDDDVQGSSQQQQQHQHQHSAQVTTSQASSVQPSISYYYPQRSGGMYDPQTAYAAYPQLYQQMGQNYYQKDDKKPSTQAPQTTNQAASMTPTAATVAAATPSVGVVGGTGQNTGATSVAGYQYPMMNAAAAAATATGSPWMRPVVTQAPTKPRITTTFWEDENTVCYQVEARGVAVSRREDSNFINGTKLLNVTGMTRGRRDGILKTEKTRYVVKIGAMNLKGVWIPFERAFELARNEGIADSLFPLFVRDIKSFFLNGGSSANAYSPAQNMAAYGYPSGPVATSTPQGVDATSSASATGNHTGADVVNTNASGTGGNVTGENPAMYQYPYNQYYSQYYPNQQYMYYNNYQSQQPQGSVEKKEEK</sequence>
<dbReference type="Gene3D" id="3.10.260.10">
    <property type="entry name" value="Transcription regulator HTH, APSES-type DNA-binding domain"/>
    <property type="match status" value="1"/>
</dbReference>
<feature type="compositionally biased region" description="Polar residues" evidence="5">
    <location>
        <begin position="88"/>
        <end position="97"/>
    </location>
</feature>
<keyword evidence="8" id="KW-1185">Reference proteome</keyword>
<dbReference type="EMBL" id="BTFZ01000001">
    <property type="protein sequence ID" value="GMM33046.1"/>
    <property type="molecule type" value="Genomic_DNA"/>
</dbReference>
<feature type="region of interest" description="Disordered" evidence="5">
    <location>
        <begin position="298"/>
        <end position="328"/>
    </location>
</feature>
<gene>
    <name evidence="7" type="ORF">DASC09_003710</name>
</gene>
<keyword evidence="4" id="KW-0804">Transcription</keyword>
<dbReference type="InterPro" id="IPR018004">
    <property type="entry name" value="KilA/APSES_HTH"/>
</dbReference>
<comment type="caution">
    <text evidence="7">The sequence shown here is derived from an EMBL/GenBank/DDBJ whole genome shotgun (WGS) entry which is preliminary data.</text>
</comment>
<feature type="region of interest" description="Disordered" evidence="5">
    <location>
        <begin position="1"/>
        <end position="43"/>
    </location>
</feature>
<dbReference type="PROSITE" id="PS51299">
    <property type="entry name" value="HTH_APSES"/>
    <property type="match status" value="1"/>
</dbReference>
<evidence type="ECO:0000256" key="5">
    <source>
        <dbReference type="SAM" id="MobiDB-lite"/>
    </source>
</evidence>
<dbReference type="SMART" id="SM01252">
    <property type="entry name" value="KilA-N"/>
    <property type="match status" value="1"/>
</dbReference>